<dbReference type="PANTHER" id="PTHR36194">
    <property type="entry name" value="S-LAYER-LIKE PROTEIN"/>
    <property type="match status" value="1"/>
</dbReference>
<dbReference type="Proteomes" id="UP001151081">
    <property type="component" value="Unassembled WGS sequence"/>
</dbReference>
<gene>
    <name evidence="2" type="ORF">KEG57_19710</name>
</gene>
<organism evidence="2 3">
    <name type="scientific">Polyangium jinanense</name>
    <dbReference type="NCBI Taxonomy" id="2829994"/>
    <lineage>
        <taxon>Bacteria</taxon>
        <taxon>Pseudomonadati</taxon>
        <taxon>Myxococcota</taxon>
        <taxon>Polyangia</taxon>
        <taxon>Polyangiales</taxon>
        <taxon>Polyangiaceae</taxon>
        <taxon>Polyangium</taxon>
    </lineage>
</organism>
<feature type="domain" description="PEGA" evidence="1">
    <location>
        <begin position="71"/>
        <end position="137"/>
    </location>
</feature>
<protein>
    <submittedName>
        <fullName evidence="2">PEGA domain-containing protein</fullName>
    </submittedName>
</protein>
<reference evidence="2 3" key="1">
    <citation type="submission" date="2021-04" db="EMBL/GenBank/DDBJ databases">
        <title>Genome analysis of Polyangium sp.</title>
        <authorList>
            <person name="Li Y."/>
            <person name="Wang J."/>
        </authorList>
    </citation>
    <scope>NUCLEOTIDE SEQUENCE [LARGE SCALE GENOMIC DNA]</scope>
    <source>
        <strain evidence="2 3">SDU14</strain>
    </source>
</reference>
<sequence length="249" mass="26088">MKSGSVGIGLAASEIRMHHGSTRAVEQGTMVMMKHAFALVLALVVPGVALAAEATRPEKAPQPDAARSSGFVTVACNPGCEGVLVDGKSIGPSPIVRAELPAGTHKLTLRRKGYEEKKLEVVVKPGETALLNVQLSQQAAPPAEPPPDIAARVAAKMIKADGFLSVVCDPACDQVIVDGKRKLGPAPHTNVSLPPGKHDITIQRKGAPDKVITVNLIPGQTTAFKVAMQTEAERTVIPAKAPVEPRPKR</sequence>
<dbReference type="RefSeq" id="WP_272422621.1">
    <property type="nucleotide sequence ID" value="NZ_JAGTJK010000015.1"/>
</dbReference>
<dbReference type="Pfam" id="PF08308">
    <property type="entry name" value="PEGA"/>
    <property type="match status" value="2"/>
</dbReference>
<accession>A0A9X3X5L4</accession>
<evidence type="ECO:0000259" key="1">
    <source>
        <dbReference type="Pfam" id="PF08308"/>
    </source>
</evidence>
<feature type="domain" description="PEGA" evidence="1">
    <location>
        <begin position="164"/>
        <end position="229"/>
    </location>
</feature>
<dbReference type="InterPro" id="IPR013229">
    <property type="entry name" value="PEGA"/>
</dbReference>
<dbReference type="EMBL" id="JAGTJJ010000009">
    <property type="protein sequence ID" value="MDC3982753.1"/>
    <property type="molecule type" value="Genomic_DNA"/>
</dbReference>
<name>A0A9X3X5L4_9BACT</name>
<evidence type="ECO:0000313" key="3">
    <source>
        <dbReference type="Proteomes" id="UP001151081"/>
    </source>
</evidence>
<dbReference type="PANTHER" id="PTHR36194:SF1">
    <property type="entry name" value="S-LAYER-LIKE PROTEIN"/>
    <property type="match status" value="1"/>
</dbReference>
<comment type="caution">
    <text evidence="2">The sequence shown here is derived from an EMBL/GenBank/DDBJ whole genome shotgun (WGS) entry which is preliminary data.</text>
</comment>
<evidence type="ECO:0000313" key="2">
    <source>
        <dbReference type="EMBL" id="MDC3982753.1"/>
    </source>
</evidence>
<proteinExistence type="predicted"/>
<keyword evidence="3" id="KW-1185">Reference proteome</keyword>
<dbReference type="AlphaFoldDB" id="A0A9X3X5L4"/>